<dbReference type="InterPro" id="IPR029063">
    <property type="entry name" value="SAM-dependent_MTases_sf"/>
</dbReference>
<evidence type="ECO:0000313" key="6">
    <source>
        <dbReference type="Proteomes" id="UP000198546"/>
    </source>
</evidence>
<evidence type="ECO:0000256" key="1">
    <source>
        <dbReference type="ARBA" id="ARBA00022603"/>
    </source>
</evidence>
<dbReference type="AlphaFoldDB" id="A0A1G7B636"/>
<proteinExistence type="predicted"/>
<keyword evidence="1 5" id="KW-0489">Methyltransferase</keyword>
<dbReference type="STRING" id="675864.SAMN04489747_2832"/>
<gene>
    <name evidence="5" type="ORF">SAMN04489747_2832</name>
</gene>
<feature type="domain" description="Methyltransferase" evidence="4">
    <location>
        <begin position="63"/>
        <end position="154"/>
    </location>
</feature>
<evidence type="ECO:0000256" key="2">
    <source>
        <dbReference type="ARBA" id="ARBA00022679"/>
    </source>
</evidence>
<evidence type="ECO:0000256" key="3">
    <source>
        <dbReference type="ARBA" id="ARBA00022691"/>
    </source>
</evidence>
<sequence>MSAATGRAPDLRELMDDPDVDLDRLERTYAHFRVVNAVLAGWRSLYRREIRPLLDRHRTTTLLDVGSGGGDVTRRLAGWARADGLSLQVTGVDPDPRAHDWAERAGEEPGVSFEQTDTTALVRHGRRFDVVVSNHLLHHLRDEEVLALLADSTRLAGSLVLHNDLERSTPARLAWGVLALPAARRSLLRHDGMVSIRRSFTREELDALVPDGWSVQRRVPSRLVLRHGAGEDVRAR</sequence>
<evidence type="ECO:0000313" key="5">
    <source>
        <dbReference type="EMBL" id="SDE21695.1"/>
    </source>
</evidence>
<dbReference type="Pfam" id="PF13649">
    <property type="entry name" value="Methyltransf_25"/>
    <property type="match status" value="1"/>
</dbReference>
<name>A0A1G7B636_9ACTN</name>
<dbReference type="PANTHER" id="PTHR43464">
    <property type="entry name" value="METHYLTRANSFERASE"/>
    <property type="match status" value="1"/>
</dbReference>
<dbReference type="NCBIfam" id="NF004851">
    <property type="entry name" value="PRK06202.1"/>
    <property type="match status" value="1"/>
</dbReference>
<organism evidence="5 6">
    <name type="scientific">Auraticoccus monumenti</name>
    <dbReference type="NCBI Taxonomy" id="675864"/>
    <lineage>
        <taxon>Bacteria</taxon>
        <taxon>Bacillati</taxon>
        <taxon>Actinomycetota</taxon>
        <taxon>Actinomycetes</taxon>
        <taxon>Propionibacteriales</taxon>
        <taxon>Propionibacteriaceae</taxon>
        <taxon>Auraticoccus</taxon>
    </lineage>
</organism>
<protein>
    <submittedName>
        <fullName evidence="5">2-polyprenyl-3-methyl-5-hydroxy-6-metoxy-1,4-benzoquinol methylase</fullName>
    </submittedName>
</protein>
<keyword evidence="3" id="KW-0949">S-adenosyl-L-methionine</keyword>
<dbReference type="SUPFAM" id="SSF53335">
    <property type="entry name" value="S-adenosyl-L-methionine-dependent methyltransferases"/>
    <property type="match status" value="1"/>
</dbReference>
<keyword evidence="2" id="KW-0808">Transferase</keyword>
<evidence type="ECO:0000259" key="4">
    <source>
        <dbReference type="Pfam" id="PF13649"/>
    </source>
</evidence>
<dbReference type="PANTHER" id="PTHR43464:SF19">
    <property type="entry name" value="UBIQUINONE BIOSYNTHESIS O-METHYLTRANSFERASE, MITOCHONDRIAL"/>
    <property type="match status" value="1"/>
</dbReference>
<keyword evidence="6" id="KW-1185">Reference proteome</keyword>
<accession>A0A1G7B636</accession>
<dbReference type="GO" id="GO:0032259">
    <property type="term" value="P:methylation"/>
    <property type="evidence" value="ECO:0007669"/>
    <property type="project" value="UniProtKB-KW"/>
</dbReference>
<reference evidence="5 6" key="1">
    <citation type="submission" date="2016-10" db="EMBL/GenBank/DDBJ databases">
        <authorList>
            <person name="de Groot N.N."/>
        </authorList>
    </citation>
    <scope>NUCLEOTIDE SEQUENCE [LARGE SCALE GENOMIC DNA]</scope>
    <source>
        <strain evidence="5 6">MON 2.2</strain>
    </source>
</reference>
<dbReference type="CDD" id="cd02440">
    <property type="entry name" value="AdoMet_MTases"/>
    <property type="match status" value="1"/>
</dbReference>
<dbReference type="Proteomes" id="UP000198546">
    <property type="component" value="Chromosome i"/>
</dbReference>
<dbReference type="InterPro" id="IPR041698">
    <property type="entry name" value="Methyltransf_25"/>
</dbReference>
<dbReference type="RefSeq" id="WP_197679049.1">
    <property type="nucleotide sequence ID" value="NZ_LT629688.1"/>
</dbReference>
<dbReference type="GO" id="GO:0008168">
    <property type="term" value="F:methyltransferase activity"/>
    <property type="evidence" value="ECO:0007669"/>
    <property type="project" value="UniProtKB-KW"/>
</dbReference>
<dbReference type="EMBL" id="LT629688">
    <property type="protein sequence ID" value="SDE21695.1"/>
    <property type="molecule type" value="Genomic_DNA"/>
</dbReference>
<dbReference type="Gene3D" id="3.40.50.150">
    <property type="entry name" value="Vaccinia Virus protein VP39"/>
    <property type="match status" value="1"/>
</dbReference>